<dbReference type="AlphaFoldDB" id="A0A2W5IBG8"/>
<name>A0A2W5IBG8_9ACTN</name>
<gene>
    <name evidence="7" type="ORF">DI579_06165</name>
</gene>
<keyword evidence="4 5" id="KW-0472">Membrane</keyword>
<comment type="subcellular location">
    <subcellularLocation>
        <location evidence="1">Membrane</location>
        <topology evidence="1">Multi-pass membrane protein</topology>
    </subcellularLocation>
</comment>
<evidence type="ECO:0000313" key="7">
    <source>
        <dbReference type="EMBL" id="PZP88453.1"/>
    </source>
</evidence>
<feature type="transmembrane region" description="Helical" evidence="5">
    <location>
        <begin position="160"/>
        <end position="183"/>
    </location>
</feature>
<accession>A0A2W5IBG8</accession>
<evidence type="ECO:0000256" key="1">
    <source>
        <dbReference type="ARBA" id="ARBA00004141"/>
    </source>
</evidence>
<feature type="transmembrane region" description="Helical" evidence="5">
    <location>
        <begin position="51"/>
        <end position="69"/>
    </location>
</feature>
<feature type="transmembrane region" description="Helical" evidence="5">
    <location>
        <begin position="81"/>
        <end position="103"/>
    </location>
</feature>
<dbReference type="RefSeq" id="WP_303678936.1">
    <property type="nucleotide sequence ID" value="NZ_CAKZIO010000015.1"/>
</dbReference>
<proteinExistence type="predicted"/>
<evidence type="ECO:0000256" key="5">
    <source>
        <dbReference type="SAM" id="Phobius"/>
    </source>
</evidence>
<organism evidence="7 8">
    <name type="scientific">Lawsonella clevelandensis</name>
    <dbReference type="NCBI Taxonomy" id="1528099"/>
    <lineage>
        <taxon>Bacteria</taxon>
        <taxon>Bacillati</taxon>
        <taxon>Actinomycetota</taxon>
        <taxon>Actinomycetes</taxon>
        <taxon>Mycobacteriales</taxon>
        <taxon>Lawsonellaceae</taxon>
        <taxon>Lawsonella</taxon>
    </lineage>
</organism>
<dbReference type="InterPro" id="IPR013525">
    <property type="entry name" value="ABC2_TM"/>
</dbReference>
<dbReference type="GO" id="GO:0140359">
    <property type="term" value="F:ABC-type transporter activity"/>
    <property type="evidence" value="ECO:0007669"/>
    <property type="project" value="InterPro"/>
</dbReference>
<dbReference type="GO" id="GO:0016020">
    <property type="term" value="C:membrane"/>
    <property type="evidence" value="ECO:0007669"/>
    <property type="project" value="UniProtKB-SubCell"/>
</dbReference>
<keyword evidence="2 5" id="KW-0812">Transmembrane</keyword>
<dbReference type="InterPro" id="IPR051784">
    <property type="entry name" value="Nod_factor_ABC_transporter"/>
</dbReference>
<evidence type="ECO:0000256" key="2">
    <source>
        <dbReference type="ARBA" id="ARBA00022692"/>
    </source>
</evidence>
<reference evidence="7 8" key="1">
    <citation type="submission" date="2017-08" db="EMBL/GenBank/DDBJ databases">
        <title>Infants hospitalized years apart are colonized by the same room-sourced microbial strains.</title>
        <authorList>
            <person name="Brooks B."/>
            <person name="Olm M.R."/>
            <person name="Firek B.A."/>
            <person name="Baker R."/>
            <person name="Thomas B.C."/>
            <person name="Morowitz M.J."/>
            <person name="Banfield J.F."/>
        </authorList>
    </citation>
    <scope>NUCLEOTIDE SEQUENCE [LARGE SCALE GENOMIC DNA]</scope>
    <source>
        <strain evidence="7">S2_006_000_R1_57</strain>
    </source>
</reference>
<dbReference type="Pfam" id="PF12698">
    <property type="entry name" value="ABC2_membrane_3"/>
    <property type="match status" value="1"/>
</dbReference>
<feature type="transmembrane region" description="Helical" evidence="5">
    <location>
        <begin position="123"/>
        <end position="148"/>
    </location>
</feature>
<feature type="transmembrane region" description="Helical" evidence="5">
    <location>
        <begin position="241"/>
        <end position="263"/>
    </location>
</feature>
<evidence type="ECO:0000313" key="8">
    <source>
        <dbReference type="Proteomes" id="UP000248606"/>
    </source>
</evidence>
<evidence type="ECO:0000256" key="4">
    <source>
        <dbReference type="ARBA" id="ARBA00023136"/>
    </source>
</evidence>
<dbReference type="Proteomes" id="UP000248606">
    <property type="component" value="Unassembled WGS sequence"/>
</dbReference>
<comment type="caution">
    <text evidence="7">The sequence shown here is derived from an EMBL/GenBank/DDBJ whole genome shotgun (WGS) entry which is preliminary data.</text>
</comment>
<protein>
    <recommendedName>
        <fullName evidence="6">ABC-2 type transporter transmembrane domain-containing protein</fullName>
    </recommendedName>
</protein>
<dbReference type="EMBL" id="QFOZ01000011">
    <property type="protein sequence ID" value="PZP88453.1"/>
    <property type="molecule type" value="Genomic_DNA"/>
</dbReference>
<evidence type="ECO:0000256" key="3">
    <source>
        <dbReference type="ARBA" id="ARBA00022989"/>
    </source>
</evidence>
<feature type="domain" description="ABC-2 type transporter transmembrane" evidence="6">
    <location>
        <begin position="81"/>
        <end position="259"/>
    </location>
</feature>
<evidence type="ECO:0000259" key="6">
    <source>
        <dbReference type="Pfam" id="PF12698"/>
    </source>
</evidence>
<sequence length="272" mass="29019">MTTNCEQRCEQKNLFAVDKRDFPSAFSVTNLWLKNEIVAWLKEPAAVLLNMAYPLLMMVFLFVIGGASVRNSADISSPAVALLALTGVLMVGINLPANGINHVRGSDYYYYLRTLPTGVGTRLVAWSGAPFLLAILSALIGIGVGAAASAAHFSGSQIGLLLLVFCVFGLCTTAIGVCFGFTLSSRTSLAVSLGVSFIFLLLSEARELTDLPQVLDYIAKILPSTAAIELCHSILDSTQANGWWIASLCIWVVVAILGAVAAIKHDENSKFS</sequence>
<feature type="transmembrane region" description="Helical" evidence="5">
    <location>
        <begin position="189"/>
        <end position="205"/>
    </location>
</feature>
<keyword evidence="3 5" id="KW-1133">Transmembrane helix</keyword>
<dbReference type="PANTHER" id="PTHR43229:SF2">
    <property type="entry name" value="NODULATION PROTEIN J"/>
    <property type="match status" value="1"/>
</dbReference>
<dbReference type="PANTHER" id="PTHR43229">
    <property type="entry name" value="NODULATION PROTEIN J"/>
    <property type="match status" value="1"/>
</dbReference>